<evidence type="ECO:0000256" key="5">
    <source>
        <dbReference type="ARBA" id="ARBA00023014"/>
    </source>
</evidence>
<dbReference type="SMART" id="SM00729">
    <property type="entry name" value="Elp3"/>
    <property type="match status" value="1"/>
</dbReference>
<keyword evidence="4" id="KW-0408">Iron</keyword>
<organism evidence="7">
    <name type="scientific">marine sediment metagenome</name>
    <dbReference type="NCBI Taxonomy" id="412755"/>
    <lineage>
        <taxon>unclassified sequences</taxon>
        <taxon>metagenomes</taxon>
        <taxon>ecological metagenomes</taxon>
    </lineage>
</organism>
<evidence type="ECO:0000259" key="6">
    <source>
        <dbReference type="PROSITE" id="PS51918"/>
    </source>
</evidence>
<feature type="non-terminal residue" evidence="7">
    <location>
        <position position="282"/>
    </location>
</feature>
<dbReference type="InterPro" id="IPR006638">
    <property type="entry name" value="Elp3/MiaA/NifB-like_rSAM"/>
</dbReference>
<evidence type="ECO:0000256" key="2">
    <source>
        <dbReference type="ARBA" id="ARBA00022691"/>
    </source>
</evidence>
<dbReference type="PROSITE" id="PS51918">
    <property type="entry name" value="RADICAL_SAM"/>
    <property type="match status" value="1"/>
</dbReference>
<evidence type="ECO:0000256" key="3">
    <source>
        <dbReference type="ARBA" id="ARBA00022723"/>
    </source>
</evidence>
<sequence>EFPSNIKNLWIKKDNIIEKNQTAPFYEKLDLLPFPDRTMWEEYIDYKQNFLEQNISVLLGIGCPYKCTYCCNHALRKITDGNYVRYRSPRNIIEEIKLIHEIYPLENSIYLEVESFGANKKWAIEVCNEIEKYNKSLDTPLSFRLNIRITPNANFDILFEACKRANILDLNIGLESGNERVRKDILKRNYSNYDFIKTINLAKKYELSYNFYVMIGIPGETIEDFKDTIKICRICQPKEILEYIFYPYPGTALYELCKKMNLLNEKIDIKMERRHAIINLPG</sequence>
<comment type="caution">
    <text evidence="7">The sequence shown here is derived from an EMBL/GenBank/DDBJ whole genome shotgun (WGS) entry which is preliminary data.</text>
</comment>
<dbReference type="InterPro" id="IPR058240">
    <property type="entry name" value="rSAM_sf"/>
</dbReference>
<proteinExistence type="predicted"/>
<keyword evidence="5" id="KW-0411">Iron-sulfur</keyword>
<dbReference type="GO" id="GO:0003824">
    <property type="term" value="F:catalytic activity"/>
    <property type="evidence" value="ECO:0007669"/>
    <property type="project" value="InterPro"/>
</dbReference>
<reference evidence="7" key="1">
    <citation type="journal article" date="2014" name="Front. Microbiol.">
        <title>High frequency of phylogenetically diverse reductive dehalogenase-homologous genes in deep subseafloor sedimentary metagenomes.</title>
        <authorList>
            <person name="Kawai M."/>
            <person name="Futagami T."/>
            <person name="Toyoda A."/>
            <person name="Takaki Y."/>
            <person name="Nishi S."/>
            <person name="Hori S."/>
            <person name="Arai W."/>
            <person name="Tsubouchi T."/>
            <person name="Morono Y."/>
            <person name="Uchiyama I."/>
            <person name="Ito T."/>
            <person name="Fujiyama A."/>
            <person name="Inagaki F."/>
            <person name="Takami H."/>
        </authorList>
    </citation>
    <scope>NUCLEOTIDE SEQUENCE</scope>
    <source>
        <strain evidence="7">Expedition CK06-06</strain>
    </source>
</reference>
<name>X1DKH8_9ZZZZ</name>
<keyword evidence="3" id="KW-0479">Metal-binding</keyword>
<dbReference type="InterPro" id="IPR007197">
    <property type="entry name" value="rSAM"/>
</dbReference>
<comment type="cofactor">
    <cofactor evidence="1">
        <name>[4Fe-4S] cluster</name>
        <dbReference type="ChEBI" id="CHEBI:49883"/>
    </cofactor>
</comment>
<evidence type="ECO:0000256" key="4">
    <source>
        <dbReference type="ARBA" id="ARBA00023004"/>
    </source>
</evidence>
<evidence type="ECO:0000256" key="1">
    <source>
        <dbReference type="ARBA" id="ARBA00001966"/>
    </source>
</evidence>
<dbReference type="GO" id="GO:0046872">
    <property type="term" value="F:metal ion binding"/>
    <property type="evidence" value="ECO:0007669"/>
    <property type="project" value="UniProtKB-KW"/>
</dbReference>
<dbReference type="GO" id="GO:0051536">
    <property type="term" value="F:iron-sulfur cluster binding"/>
    <property type="evidence" value="ECO:0007669"/>
    <property type="project" value="UniProtKB-KW"/>
</dbReference>
<accession>X1DKH8</accession>
<gene>
    <name evidence="7" type="ORF">S01H4_45157</name>
</gene>
<protein>
    <recommendedName>
        <fullName evidence="6">Radical SAM core domain-containing protein</fullName>
    </recommendedName>
</protein>
<evidence type="ECO:0000313" key="7">
    <source>
        <dbReference type="EMBL" id="GAG96926.1"/>
    </source>
</evidence>
<dbReference type="AlphaFoldDB" id="X1DKH8"/>
<feature type="non-terminal residue" evidence="7">
    <location>
        <position position="1"/>
    </location>
</feature>
<dbReference type="SUPFAM" id="SSF102114">
    <property type="entry name" value="Radical SAM enzymes"/>
    <property type="match status" value="1"/>
</dbReference>
<keyword evidence="2" id="KW-0949">S-adenosyl-L-methionine</keyword>
<dbReference type="EMBL" id="BART01025115">
    <property type="protein sequence ID" value="GAG96926.1"/>
    <property type="molecule type" value="Genomic_DNA"/>
</dbReference>
<dbReference type="Gene3D" id="3.80.30.20">
    <property type="entry name" value="tm_1862 like domain"/>
    <property type="match status" value="1"/>
</dbReference>
<dbReference type="SFLD" id="SFLDG01082">
    <property type="entry name" value="B12-binding_domain_containing"/>
    <property type="match status" value="1"/>
</dbReference>
<dbReference type="InterPro" id="IPR051198">
    <property type="entry name" value="BchE-like"/>
</dbReference>
<dbReference type="InterPro" id="IPR023404">
    <property type="entry name" value="rSAM_horseshoe"/>
</dbReference>
<feature type="domain" description="Radical SAM core" evidence="6">
    <location>
        <begin position="49"/>
        <end position="282"/>
    </location>
</feature>
<dbReference type="SFLD" id="SFLDS00029">
    <property type="entry name" value="Radical_SAM"/>
    <property type="match status" value="1"/>
</dbReference>
<dbReference type="Pfam" id="PF04055">
    <property type="entry name" value="Radical_SAM"/>
    <property type="match status" value="1"/>
</dbReference>
<dbReference type="PANTHER" id="PTHR43409">
    <property type="entry name" value="ANAEROBIC MAGNESIUM-PROTOPORPHYRIN IX MONOMETHYL ESTER CYCLASE-RELATED"/>
    <property type="match status" value="1"/>
</dbReference>